<comment type="caution">
    <text evidence="2">The sequence shown here is derived from an EMBL/GenBank/DDBJ whole genome shotgun (WGS) entry which is preliminary data.</text>
</comment>
<feature type="compositionally biased region" description="Polar residues" evidence="1">
    <location>
        <begin position="22"/>
        <end position="39"/>
    </location>
</feature>
<proteinExistence type="predicted"/>
<name>A0ABU3L1X3_9FLAO</name>
<keyword evidence="3" id="KW-1185">Reference proteome</keyword>
<organism evidence="2 3">
    <name type="scientific">Pricia mediterranea</name>
    <dbReference type="NCBI Taxonomy" id="3076079"/>
    <lineage>
        <taxon>Bacteria</taxon>
        <taxon>Pseudomonadati</taxon>
        <taxon>Bacteroidota</taxon>
        <taxon>Flavobacteriia</taxon>
        <taxon>Flavobacteriales</taxon>
        <taxon>Flavobacteriaceae</taxon>
        <taxon>Pricia</taxon>
    </lineage>
</organism>
<dbReference type="RefSeq" id="WP_314012033.1">
    <property type="nucleotide sequence ID" value="NZ_JAVTTP010000001.1"/>
</dbReference>
<sequence>MQAEIQIEPPKRFNNVPRPTVSGGTAETLSTGNTKTEGTATKGFSISDINLLPVLFHPLIEEDSYTDIRELARLMVAVTRKFTRSIDHWEFVPTDSLDDVVLRCTHRLRTRGNIDHIEVLRDDGNLRLILKKFIGNRSTVYFIPVCPIIELRHRNRPLFHILLSFVKSLPYGGLFPSCESRIDWLWEFLFEDVAYYKDNKNVMKNHSTKFYARYKTFLESYEIRDWKTLLDKYQPQKPIYKQIKELLLKAETIDFQVPFLLSVKDGYDCMFEHWESFLVVDREDSAFANGYIQMLNDCSNDYDIISAYQHTVAENGNIEPFDDGIPHRLNQLEEFINDLSELLNKL</sequence>
<dbReference type="Proteomes" id="UP001250656">
    <property type="component" value="Unassembled WGS sequence"/>
</dbReference>
<evidence type="ECO:0000256" key="1">
    <source>
        <dbReference type="SAM" id="MobiDB-lite"/>
    </source>
</evidence>
<dbReference type="EMBL" id="JAVTTP010000001">
    <property type="protein sequence ID" value="MDT7827199.1"/>
    <property type="molecule type" value="Genomic_DNA"/>
</dbReference>
<feature type="region of interest" description="Disordered" evidence="1">
    <location>
        <begin position="1"/>
        <end position="39"/>
    </location>
</feature>
<protein>
    <submittedName>
        <fullName evidence="2">Uncharacterized protein</fullName>
    </submittedName>
</protein>
<accession>A0ABU3L1X3</accession>
<evidence type="ECO:0000313" key="3">
    <source>
        <dbReference type="Proteomes" id="UP001250656"/>
    </source>
</evidence>
<gene>
    <name evidence="2" type="ORF">RQM65_00800</name>
</gene>
<reference evidence="2 3" key="1">
    <citation type="submission" date="2023-09" db="EMBL/GenBank/DDBJ databases">
        <title>Novel taxa isolated from Blanes Bay.</title>
        <authorList>
            <person name="Rey-Velasco X."/>
            <person name="Lucena T."/>
        </authorList>
    </citation>
    <scope>NUCLEOTIDE SEQUENCE [LARGE SCALE GENOMIC DNA]</scope>
    <source>
        <strain evidence="2 3">S334</strain>
    </source>
</reference>
<evidence type="ECO:0000313" key="2">
    <source>
        <dbReference type="EMBL" id="MDT7827199.1"/>
    </source>
</evidence>